<dbReference type="AlphaFoldDB" id="A0A1S1LXD9"/>
<accession>A0A1S1LXD9</accession>
<dbReference type="Proteomes" id="UP000179441">
    <property type="component" value="Unassembled WGS sequence"/>
</dbReference>
<organism evidence="2 3">
    <name type="scientific">Mycobacteroides chelonae</name>
    <name type="common">Mycobacterium chelonae</name>
    <dbReference type="NCBI Taxonomy" id="1774"/>
    <lineage>
        <taxon>Bacteria</taxon>
        <taxon>Bacillati</taxon>
        <taxon>Actinomycetota</taxon>
        <taxon>Actinomycetes</taxon>
        <taxon>Mycobacteriales</taxon>
        <taxon>Mycobacteriaceae</taxon>
        <taxon>Mycobacteroides</taxon>
    </lineage>
</organism>
<feature type="transmembrane region" description="Helical" evidence="1">
    <location>
        <begin position="7"/>
        <end position="25"/>
    </location>
</feature>
<dbReference type="RefSeq" id="WP_070951164.1">
    <property type="nucleotide sequence ID" value="NZ_CP050145.1"/>
</dbReference>
<comment type="caution">
    <text evidence="2">The sequence shown here is derived from an EMBL/GenBank/DDBJ whole genome shotgun (WGS) entry which is preliminary data.</text>
</comment>
<feature type="transmembrane region" description="Helical" evidence="1">
    <location>
        <begin position="125"/>
        <end position="143"/>
    </location>
</feature>
<name>A0A1S1LXD9_MYCCH</name>
<protein>
    <recommendedName>
        <fullName evidence="4">Transmembrane protein</fullName>
    </recommendedName>
</protein>
<evidence type="ECO:0000313" key="3">
    <source>
        <dbReference type="Proteomes" id="UP000179441"/>
    </source>
</evidence>
<gene>
    <name evidence="2" type="ORF">BKG84_02640</name>
</gene>
<sequence length="158" mass="17263">MIKFRRAVFDVMIPFNVVAALWVWVGRGLFGATLGWISLLMLVFIVPVLVVALIASTALAFSQPGRPVRLSSAQAIAQATFWLIMLILGVVIVDVDDQSREESILINILGWSPELLGISLELEKVLAFSAVACWLVLVGLLAWDRVSKQPYSDATGLP</sequence>
<keyword evidence="1" id="KW-1133">Transmembrane helix</keyword>
<keyword evidence="1" id="KW-0812">Transmembrane</keyword>
<evidence type="ECO:0000313" key="2">
    <source>
        <dbReference type="EMBL" id="OHU77454.1"/>
    </source>
</evidence>
<dbReference type="EMBL" id="MLIS01000001">
    <property type="protein sequence ID" value="OHU77454.1"/>
    <property type="molecule type" value="Genomic_DNA"/>
</dbReference>
<evidence type="ECO:0000256" key="1">
    <source>
        <dbReference type="SAM" id="Phobius"/>
    </source>
</evidence>
<keyword evidence="1" id="KW-0472">Membrane</keyword>
<feature type="transmembrane region" description="Helical" evidence="1">
    <location>
        <begin position="73"/>
        <end position="93"/>
    </location>
</feature>
<proteinExistence type="predicted"/>
<reference evidence="2 3" key="1">
    <citation type="submission" date="2016-10" db="EMBL/GenBank/DDBJ databases">
        <title>Evaluation of Human, Veterinary and Environmental Mycobacterium chelonae Isolates by Core Genome Phylogenomic Analysis, Targeted Gene Comparison, and Anti-microbial Susceptibility Patterns: A Tale of Mistaken Identities.</title>
        <authorList>
            <person name="Fogelson S.B."/>
            <person name="Camus A.C."/>
            <person name="Lorenz W."/>
            <person name="Vasireddy R."/>
            <person name="Vasireddy S."/>
            <person name="Smith T."/>
            <person name="Brown-Elliott B.A."/>
            <person name="Wallace R.J.Jr."/>
            <person name="Hasan N.A."/>
            <person name="Reischl U."/>
            <person name="Sanchez S."/>
        </authorList>
    </citation>
    <scope>NUCLEOTIDE SEQUENCE [LARGE SCALE GENOMIC DNA]</scope>
    <source>
        <strain evidence="2 3">15518</strain>
    </source>
</reference>
<keyword evidence="3" id="KW-1185">Reference proteome</keyword>
<feature type="transmembrane region" description="Helical" evidence="1">
    <location>
        <begin position="37"/>
        <end position="61"/>
    </location>
</feature>
<evidence type="ECO:0008006" key="4">
    <source>
        <dbReference type="Google" id="ProtNLM"/>
    </source>
</evidence>